<dbReference type="InterPro" id="IPR018824">
    <property type="entry name" value="Conidiation-specific_6"/>
</dbReference>
<keyword evidence="3" id="KW-1185">Reference proteome</keyword>
<dbReference type="Pfam" id="PF10346">
    <property type="entry name" value="Con-6"/>
    <property type="match status" value="2"/>
</dbReference>
<dbReference type="PANTHER" id="PTHR36576">
    <property type="entry name" value="UPF0654 PROTEIN C11D3.01C-RELATED"/>
    <property type="match status" value="1"/>
</dbReference>
<reference evidence="2" key="1">
    <citation type="journal article" date="2020" name="Mol. Plant Microbe Interact.">
        <title>Genome Sequence of the Biocontrol Agent Coniothyrium minitans strain Conio (IMI 134523).</title>
        <authorList>
            <person name="Patel D."/>
            <person name="Shittu T.A."/>
            <person name="Baroncelli R."/>
            <person name="Muthumeenakshi S."/>
            <person name="Osborne T.H."/>
            <person name="Janganan T.K."/>
            <person name="Sreenivasaprasad S."/>
        </authorList>
    </citation>
    <scope>NUCLEOTIDE SEQUENCE</scope>
    <source>
        <strain evidence="2">Conio</strain>
    </source>
</reference>
<organism evidence="2 3">
    <name type="scientific">Paraphaeosphaeria minitans</name>
    <dbReference type="NCBI Taxonomy" id="565426"/>
    <lineage>
        <taxon>Eukaryota</taxon>
        <taxon>Fungi</taxon>
        <taxon>Dikarya</taxon>
        <taxon>Ascomycota</taxon>
        <taxon>Pezizomycotina</taxon>
        <taxon>Dothideomycetes</taxon>
        <taxon>Pleosporomycetidae</taxon>
        <taxon>Pleosporales</taxon>
        <taxon>Massarineae</taxon>
        <taxon>Didymosphaeriaceae</taxon>
        <taxon>Paraphaeosphaeria</taxon>
    </lineage>
</organism>
<dbReference type="InterPro" id="IPR052670">
    <property type="entry name" value="UPF0654_domain"/>
</dbReference>
<gene>
    <name evidence="2" type="ORF">PMIN01_07365</name>
</gene>
<sequence>MTAGNVVGGHKANINNPNTSEESKQHSREVLDNEYDGGNIKTSSEEGKNPNNIAGGLKATINNPKVSDEAKESAKERLNNM</sequence>
<dbReference type="PANTHER" id="PTHR36576:SF1">
    <property type="entry name" value="UPF0654 PROTEIN C11D3.01C-RELATED"/>
    <property type="match status" value="1"/>
</dbReference>
<feature type="region of interest" description="Disordered" evidence="1">
    <location>
        <begin position="1"/>
        <end position="81"/>
    </location>
</feature>
<evidence type="ECO:0000313" key="2">
    <source>
        <dbReference type="EMBL" id="KAF9734462.1"/>
    </source>
</evidence>
<evidence type="ECO:0000313" key="3">
    <source>
        <dbReference type="Proteomes" id="UP000756921"/>
    </source>
</evidence>
<name>A0A9P6GEU3_9PLEO</name>
<dbReference type="GO" id="GO:0005737">
    <property type="term" value="C:cytoplasm"/>
    <property type="evidence" value="ECO:0007669"/>
    <property type="project" value="TreeGrafter"/>
</dbReference>
<evidence type="ECO:0000256" key="1">
    <source>
        <dbReference type="SAM" id="MobiDB-lite"/>
    </source>
</evidence>
<dbReference type="OrthoDB" id="5419162at2759"/>
<dbReference type="Proteomes" id="UP000756921">
    <property type="component" value="Unassembled WGS sequence"/>
</dbReference>
<dbReference type="AlphaFoldDB" id="A0A9P6GEU3"/>
<comment type="caution">
    <text evidence="2">The sequence shown here is derived from an EMBL/GenBank/DDBJ whole genome shotgun (WGS) entry which is preliminary data.</text>
</comment>
<dbReference type="EMBL" id="WJXW01000007">
    <property type="protein sequence ID" value="KAF9734462.1"/>
    <property type="molecule type" value="Genomic_DNA"/>
</dbReference>
<proteinExistence type="predicted"/>
<feature type="compositionally biased region" description="Basic and acidic residues" evidence="1">
    <location>
        <begin position="66"/>
        <end position="81"/>
    </location>
</feature>
<protein>
    <submittedName>
        <fullName evidence="2">Conidiation-specific protein 6</fullName>
    </submittedName>
</protein>
<feature type="compositionally biased region" description="Basic and acidic residues" evidence="1">
    <location>
        <begin position="21"/>
        <end position="31"/>
    </location>
</feature>
<accession>A0A9P6GEU3</accession>